<name>A0AAV5UH43_9BILA</name>
<evidence type="ECO:0000313" key="6">
    <source>
        <dbReference type="EMBL" id="GMT05912.1"/>
    </source>
</evidence>
<dbReference type="InterPro" id="IPR006789">
    <property type="entry name" value="ARPC5"/>
</dbReference>
<dbReference type="GO" id="GO:0005885">
    <property type="term" value="C:Arp2/3 protein complex"/>
    <property type="evidence" value="ECO:0007669"/>
    <property type="project" value="InterPro"/>
</dbReference>
<dbReference type="FunFam" id="1.25.40.190:FF:000012">
    <property type="match status" value="1"/>
</dbReference>
<dbReference type="GO" id="GO:0030833">
    <property type="term" value="P:regulation of actin filament polymerization"/>
    <property type="evidence" value="ECO:0007669"/>
    <property type="project" value="InterPro"/>
</dbReference>
<dbReference type="SUPFAM" id="SSF69103">
    <property type="entry name" value="Arp2/3 complex 16 kDa subunit ARPC5"/>
    <property type="match status" value="1"/>
</dbReference>
<dbReference type="AlphaFoldDB" id="A0AAV5UH43"/>
<comment type="caution">
    <text evidence="6">The sequence shown here is derived from an EMBL/GenBank/DDBJ whole genome shotgun (WGS) entry which is preliminary data.</text>
</comment>
<dbReference type="Gene3D" id="1.25.40.190">
    <property type="entry name" value="Actin-related protein 2/3 complex subunit 5"/>
    <property type="match status" value="1"/>
</dbReference>
<evidence type="ECO:0000256" key="3">
    <source>
        <dbReference type="ARBA" id="ARBA00022490"/>
    </source>
</evidence>
<proteinExistence type="inferred from homology"/>
<sequence length="147" mass="16339">AMAKNVESTAYRRLDVDALEDDKFEDGAENCNVSGVDEKAVEFLLQGNRSGEALHSVLQNTPAGRIPQDLKDRTTLITAKVLKSFRLNEIESAVGKLSEKEADVLIKLIYRAFELEPEGPLLQWHAQIVARFGKGPIVRVFTSRNSL</sequence>
<comment type="similarity">
    <text evidence="2 5">Belongs to the ARPC5 family.</text>
</comment>
<dbReference type="GO" id="GO:0034314">
    <property type="term" value="P:Arp2/3 complex-mediated actin nucleation"/>
    <property type="evidence" value="ECO:0007669"/>
    <property type="project" value="InterPro"/>
</dbReference>
<dbReference type="Proteomes" id="UP001432027">
    <property type="component" value="Unassembled WGS sequence"/>
</dbReference>
<evidence type="ECO:0000256" key="2">
    <source>
        <dbReference type="ARBA" id="ARBA00006084"/>
    </source>
</evidence>
<evidence type="ECO:0000313" key="7">
    <source>
        <dbReference type="Proteomes" id="UP001432027"/>
    </source>
</evidence>
<dbReference type="PANTHER" id="PTHR12644">
    <property type="entry name" value="ARP2/3 COMPLEX 16 KD SUBUNIT P16-ARC"/>
    <property type="match status" value="1"/>
</dbReference>
<organism evidence="6 7">
    <name type="scientific">Pristionchus entomophagus</name>
    <dbReference type="NCBI Taxonomy" id="358040"/>
    <lineage>
        <taxon>Eukaryota</taxon>
        <taxon>Metazoa</taxon>
        <taxon>Ecdysozoa</taxon>
        <taxon>Nematoda</taxon>
        <taxon>Chromadorea</taxon>
        <taxon>Rhabditida</taxon>
        <taxon>Rhabditina</taxon>
        <taxon>Diplogasteromorpha</taxon>
        <taxon>Diplogasteroidea</taxon>
        <taxon>Neodiplogasteridae</taxon>
        <taxon>Pristionchus</taxon>
    </lineage>
</organism>
<comment type="function">
    <text evidence="5">Functions as component of the Arp2/3 complex which is involved in regulation of actin polymerization and together with an activating nucleation-promoting factor (NPF) mediates the formation of branched actin networks. Arp2/3 complex plays a critical role in the control of cell morphogenesis via the modulation of cell polarity development.</text>
</comment>
<dbReference type="Pfam" id="PF04699">
    <property type="entry name" value="P16-Arc"/>
    <property type="match status" value="1"/>
</dbReference>
<feature type="non-terminal residue" evidence="6">
    <location>
        <position position="1"/>
    </location>
</feature>
<keyword evidence="3" id="KW-0963">Cytoplasm</keyword>
<keyword evidence="4 5" id="KW-0206">Cytoskeleton</keyword>
<protein>
    <recommendedName>
        <fullName evidence="5">Actin-related protein 2/3 complex subunit 5</fullName>
    </recommendedName>
</protein>
<evidence type="ECO:0000256" key="5">
    <source>
        <dbReference type="RuleBase" id="RU004301"/>
    </source>
</evidence>
<accession>A0AAV5UH43</accession>
<dbReference type="InterPro" id="IPR036743">
    <property type="entry name" value="ARPC5_sf"/>
</dbReference>
<reference evidence="6" key="1">
    <citation type="submission" date="2023-10" db="EMBL/GenBank/DDBJ databases">
        <title>Genome assembly of Pristionchus species.</title>
        <authorList>
            <person name="Yoshida K."/>
            <person name="Sommer R.J."/>
        </authorList>
    </citation>
    <scope>NUCLEOTIDE SEQUENCE</scope>
    <source>
        <strain evidence="6">RS0144</strain>
    </source>
</reference>
<comment type="subcellular location">
    <subcellularLocation>
        <location evidence="1">Cytoplasm</location>
        <location evidence="1">Cytoskeleton</location>
    </subcellularLocation>
</comment>
<dbReference type="EMBL" id="BTSX01000006">
    <property type="protein sequence ID" value="GMT05912.1"/>
    <property type="molecule type" value="Genomic_DNA"/>
</dbReference>
<evidence type="ECO:0000256" key="4">
    <source>
        <dbReference type="ARBA" id="ARBA00023212"/>
    </source>
</evidence>
<gene>
    <name evidence="6" type="ORF">PENTCL1PPCAC_28086</name>
</gene>
<keyword evidence="7" id="KW-1185">Reference proteome</keyword>
<evidence type="ECO:0000256" key="1">
    <source>
        <dbReference type="ARBA" id="ARBA00004245"/>
    </source>
</evidence>